<evidence type="ECO:0000259" key="1">
    <source>
        <dbReference type="PROSITE" id="PS51194"/>
    </source>
</evidence>
<dbReference type="PROSITE" id="PS51194">
    <property type="entry name" value="HELICASE_CTER"/>
    <property type="match status" value="1"/>
</dbReference>
<sequence length="79" mass="8686">MCGIGYHHAGLDPTDRRNIETMFIKGDLPVLFATSTLAVGVNLPAHLVIIKSTSHYVMGVFQEYSETQILQMIGRAGRP</sequence>
<protein>
    <recommendedName>
        <fullName evidence="1">Helicase C-terminal domain-containing protein</fullName>
    </recommendedName>
</protein>
<comment type="caution">
    <text evidence="2">The sequence shown here is derived from an EMBL/GenBank/DDBJ whole genome shotgun (WGS) entry which is preliminary data.</text>
</comment>
<name>A0A3M6TAT8_POCDA</name>
<dbReference type="InterPro" id="IPR001650">
    <property type="entry name" value="Helicase_C-like"/>
</dbReference>
<dbReference type="PANTHER" id="PTHR47835">
    <property type="entry name" value="HFM1, ATP DEPENDENT DNA HELICASE HOMOLOG"/>
    <property type="match status" value="1"/>
</dbReference>
<dbReference type="PANTHER" id="PTHR47835:SF3">
    <property type="entry name" value="HELICASE FOR MEIOSIS 1"/>
    <property type="match status" value="1"/>
</dbReference>
<dbReference type="AlphaFoldDB" id="A0A3M6TAT8"/>
<dbReference type="SMART" id="SM00490">
    <property type="entry name" value="HELICc"/>
    <property type="match status" value="1"/>
</dbReference>
<dbReference type="InterPro" id="IPR027417">
    <property type="entry name" value="P-loop_NTPase"/>
</dbReference>
<dbReference type="GO" id="GO:0016787">
    <property type="term" value="F:hydrolase activity"/>
    <property type="evidence" value="ECO:0007669"/>
    <property type="project" value="UniProtKB-KW"/>
</dbReference>
<keyword evidence="3" id="KW-1185">Reference proteome</keyword>
<accession>A0A3M6TAT8</accession>
<dbReference type="CDD" id="cd18795">
    <property type="entry name" value="SF2_C_Ski2"/>
    <property type="match status" value="1"/>
</dbReference>
<dbReference type="Proteomes" id="UP000275408">
    <property type="component" value="Unassembled WGS sequence"/>
</dbReference>
<feature type="domain" description="Helicase C-terminal" evidence="1">
    <location>
        <begin position="1"/>
        <end position="79"/>
    </location>
</feature>
<feature type="non-terminal residue" evidence="2">
    <location>
        <position position="79"/>
    </location>
</feature>
<reference evidence="2 3" key="1">
    <citation type="journal article" date="2018" name="Sci. Rep.">
        <title>Comparative analysis of the Pocillopora damicornis genome highlights role of immune system in coral evolution.</title>
        <authorList>
            <person name="Cunning R."/>
            <person name="Bay R.A."/>
            <person name="Gillette P."/>
            <person name="Baker A.C."/>
            <person name="Traylor-Knowles N."/>
        </authorList>
    </citation>
    <scope>NUCLEOTIDE SEQUENCE [LARGE SCALE GENOMIC DNA]</scope>
    <source>
        <strain evidence="2">RSMAS</strain>
        <tissue evidence="2">Whole animal</tissue>
    </source>
</reference>
<dbReference type="SUPFAM" id="SSF52540">
    <property type="entry name" value="P-loop containing nucleoside triphosphate hydrolases"/>
    <property type="match status" value="1"/>
</dbReference>
<dbReference type="Gene3D" id="3.40.50.300">
    <property type="entry name" value="P-loop containing nucleotide triphosphate hydrolases"/>
    <property type="match status" value="1"/>
</dbReference>
<organism evidence="2 3">
    <name type="scientific">Pocillopora damicornis</name>
    <name type="common">Cauliflower coral</name>
    <name type="synonym">Millepora damicornis</name>
    <dbReference type="NCBI Taxonomy" id="46731"/>
    <lineage>
        <taxon>Eukaryota</taxon>
        <taxon>Metazoa</taxon>
        <taxon>Cnidaria</taxon>
        <taxon>Anthozoa</taxon>
        <taxon>Hexacorallia</taxon>
        <taxon>Scleractinia</taxon>
        <taxon>Astrocoeniina</taxon>
        <taxon>Pocilloporidae</taxon>
        <taxon>Pocillopora</taxon>
    </lineage>
</organism>
<gene>
    <name evidence="2" type="ORF">pdam_00016776</name>
</gene>
<proteinExistence type="predicted"/>
<dbReference type="GO" id="GO:0043138">
    <property type="term" value="F:3'-5' DNA helicase activity"/>
    <property type="evidence" value="ECO:0007669"/>
    <property type="project" value="UniProtKB-EC"/>
</dbReference>
<dbReference type="OrthoDB" id="5984492at2759"/>
<dbReference type="InterPro" id="IPR052247">
    <property type="entry name" value="Meiotic_Crossover_Helicase"/>
</dbReference>
<evidence type="ECO:0000313" key="3">
    <source>
        <dbReference type="Proteomes" id="UP000275408"/>
    </source>
</evidence>
<dbReference type="Pfam" id="PF00271">
    <property type="entry name" value="Helicase_C"/>
    <property type="match status" value="1"/>
</dbReference>
<evidence type="ECO:0000313" key="2">
    <source>
        <dbReference type="EMBL" id="RMX38463.1"/>
    </source>
</evidence>
<dbReference type="EMBL" id="RCHS01003996">
    <property type="protein sequence ID" value="RMX38463.1"/>
    <property type="molecule type" value="Genomic_DNA"/>
</dbReference>
<dbReference type="STRING" id="46731.A0A3M6TAT8"/>